<organism evidence="2 5">
    <name type="scientific">Natronoglomus mannanivorans</name>
    <dbReference type="NCBI Taxonomy" id="2979990"/>
    <lineage>
        <taxon>Archaea</taxon>
        <taxon>Methanobacteriati</taxon>
        <taxon>Methanobacteriota</taxon>
        <taxon>Stenosarchaea group</taxon>
        <taxon>Halobacteria</taxon>
        <taxon>Halobacteriales</taxon>
        <taxon>Natrialbaceae</taxon>
        <taxon>Natronoglomus</taxon>
    </lineage>
</organism>
<evidence type="ECO:0000313" key="2">
    <source>
        <dbReference type="EMBL" id="MCU4741754.1"/>
    </source>
</evidence>
<dbReference type="EMBL" id="JAOPKB010000012">
    <property type="protein sequence ID" value="MCU4974544.1"/>
    <property type="molecule type" value="Genomic_DNA"/>
</dbReference>
<reference evidence="2 4" key="1">
    <citation type="submission" date="2022-09" db="EMBL/GenBank/DDBJ databases">
        <title>Enrichment on poylsaccharides allowed isolation of novel metabolic and taxonomic groups of Haloarchaea.</title>
        <authorList>
            <person name="Sorokin D.Y."/>
            <person name="Elcheninov A.G."/>
            <person name="Khizhniak T.V."/>
            <person name="Kolganova T.V."/>
            <person name="Kublanov I.V."/>
        </authorList>
    </citation>
    <scope>NUCLEOTIDE SEQUENCE</scope>
    <source>
        <strain evidence="3 4">AArc-m2/3/4</strain>
        <strain evidence="2">AArc-xg1-1</strain>
    </source>
</reference>
<evidence type="ECO:0000256" key="1">
    <source>
        <dbReference type="SAM" id="MobiDB-lite"/>
    </source>
</evidence>
<feature type="compositionally biased region" description="Basic and acidic residues" evidence="1">
    <location>
        <begin position="27"/>
        <end position="37"/>
    </location>
</feature>
<proteinExistence type="predicted"/>
<keyword evidence="4" id="KW-1185">Reference proteome</keyword>
<dbReference type="EMBL" id="JAOPKA010000005">
    <property type="protein sequence ID" value="MCU4741754.1"/>
    <property type="molecule type" value="Genomic_DNA"/>
</dbReference>
<comment type="caution">
    <text evidence="2">The sequence shown here is derived from an EMBL/GenBank/DDBJ whole genome shotgun (WGS) entry which is preliminary data.</text>
</comment>
<dbReference type="Proteomes" id="UP001321018">
    <property type="component" value="Unassembled WGS sequence"/>
</dbReference>
<dbReference type="AlphaFoldDB" id="A0AAP3E293"/>
<evidence type="ECO:0000313" key="4">
    <source>
        <dbReference type="Proteomes" id="UP001320972"/>
    </source>
</evidence>
<evidence type="ECO:0000313" key="3">
    <source>
        <dbReference type="EMBL" id="MCU4974544.1"/>
    </source>
</evidence>
<protein>
    <submittedName>
        <fullName evidence="2">Uncharacterized protein</fullName>
    </submittedName>
</protein>
<dbReference type="RefSeq" id="WP_338003587.1">
    <property type="nucleotide sequence ID" value="NZ_JAOPKA010000005.1"/>
</dbReference>
<gene>
    <name evidence="3" type="ORF">OB955_17630</name>
    <name evidence="2" type="ORF">OB960_10135</name>
</gene>
<accession>A0AAP3E293</accession>
<dbReference type="PROSITE" id="PS51257">
    <property type="entry name" value="PROKAR_LIPOPROTEIN"/>
    <property type="match status" value="1"/>
</dbReference>
<dbReference type="Proteomes" id="UP001320972">
    <property type="component" value="Unassembled WGS sequence"/>
</dbReference>
<evidence type="ECO:0000313" key="5">
    <source>
        <dbReference type="Proteomes" id="UP001321018"/>
    </source>
</evidence>
<name>A0AAP3E293_9EURY</name>
<feature type="region of interest" description="Disordered" evidence="1">
    <location>
        <begin position="27"/>
        <end position="52"/>
    </location>
</feature>
<sequence>MERRRVLRAITGAGVVGLAGCLGDRGDNGGSRLDRYTPVDGGTPPTATPEPTPIEVVDFELVETDDGRLGVDLITENTGSELEDATLTVFVRAGDETDEPSIRLSLEAGETSEDRVVSGIAYEEFSGDGSISVEIVRT</sequence>